<evidence type="ECO:0000256" key="1">
    <source>
        <dbReference type="ARBA" id="ARBA00004651"/>
    </source>
</evidence>
<feature type="transmembrane region" description="Helical" evidence="8">
    <location>
        <begin position="129"/>
        <end position="150"/>
    </location>
</feature>
<sequence length="559" mass="63645">MLRPHIQFKVDKDLILSIIVGILGSLTALSMFFLSGYMVTQSALGAPLFALMVLIVSVKMFGFIRAIARYIERLLSHKATFTMLRNVRVQFFKNIIPVVPDVYRKFKSSDLLGRMVGSVEALQNIYLRVYYPPVVIGLTAIIAMVVTFYFSFVHAIIIFISMLITLVLIPWLSAKKAQLLKRDVNRIQDQFLNQFYDYKEGYQELARFDQTEYYQHRVLNQLNAYEQAQAKEQRFLSLYEYSLNLVSMIALFATLYLGVIQVQNQQLDVVYLTSIVLMMLTLFEQAIPMSNVAYYKADTDEALNNINEVIAHPIQQGNQPLSLDNAVHQSLVEVQNVDFKYWNQSKYTLKEVQLSVHEGEHVAIIGPSGSGKSTLLQLMLGLYQSEEGTVLLNNQDITSILDSDKYSSINALLQSQQLFDGTVRDNLFTDQEDAVIEDVFDTLGLSHIDLDRHITLSGNTLSGGEIQRVGIARLLLKEAPIWVIDEPTTALDIYHTNLVMDEIHKQSQTLIVATHDLRLLPKFDKIVVMVDGEIIEYGDYQSLLSNKGYLYQMVMLNQE</sequence>
<dbReference type="PANTHER" id="PTHR24221">
    <property type="entry name" value="ATP-BINDING CASSETTE SUB-FAMILY B"/>
    <property type="match status" value="1"/>
</dbReference>
<keyword evidence="3" id="KW-0547">Nucleotide-binding</keyword>
<evidence type="ECO:0000256" key="7">
    <source>
        <dbReference type="ARBA" id="ARBA00025074"/>
    </source>
</evidence>
<dbReference type="Gene3D" id="1.20.1560.10">
    <property type="entry name" value="ABC transporter type 1, transmembrane domain"/>
    <property type="match status" value="1"/>
</dbReference>
<dbReference type="NCBIfam" id="TIGR02868">
    <property type="entry name" value="CydC"/>
    <property type="match status" value="1"/>
</dbReference>
<dbReference type="PROSITE" id="PS00211">
    <property type="entry name" value="ABC_TRANSPORTER_1"/>
    <property type="match status" value="1"/>
</dbReference>
<dbReference type="GO" id="GO:0034040">
    <property type="term" value="F:ATPase-coupled lipid transmembrane transporter activity"/>
    <property type="evidence" value="ECO:0007669"/>
    <property type="project" value="TreeGrafter"/>
</dbReference>
<dbReference type="Pfam" id="PF00005">
    <property type="entry name" value="ABC_tran"/>
    <property type="match status" value="1"/>
</dbReference>
<dbReference type="InterPro" id="IPR011527">
    <property type="entry name" value="ABC1_TM_dom"/>
</dbReference>
<dbReference type="InterPro" id="IPR036640">
    <property type="entry name" value="ABC1_TM_sf"/>
</dbReference>
<evidence type="ECO:0000256" key="8">
    <source>
        <dbReference type="SAM" id="Phobius"/>
    </source>
</evidence>
<dbReference type="Pfam" id="PF00664">
    <property type="entry name" value="ABC_membrane"/>
    <property type="match status" value="1"/>
</dbReference>
<dbReference type="GO" id="GO:0005886">
    <property type="term" value="C:plasma membrane"/>
    <property type="evidence" value="ECO:0007669"/>
    <property type="project" value="UniProtKB-SubCell"/>
</dbReference>
<dbReference type="GO" id="GO:0045454">
    <property type="term" value="P:cell redox homeostasis"/>
    <property type="evidence" value="ECO:0007669"/>
    <property type="project" value="InterPro"/>
</dbReference>
<comment type="caution">
    <text evidence="11">The sequence shown here is derived from an EMBL/GenBank/DDBJ whole genome shotgun (WGS) entry which is preliminary data.</text>
</comment>
<evidence type="ECO:0000256" key="6">
    <source>
        <dbReference type="ARBA" id="ARBA00023136"/>
    </source>
</evidence>
<protein>
    <submittedName>
        <fullName evidence="11">Transport ATP-binding protein CydC</fullName>
    </submittedName>
</protein>
<proteinExistence type="predicted"/>
<evidence type="ECO:0000256" key="3">
    <source>
        <dbReference type="ARBA" id="ARBA00022741"/>
    </source>
</evidence>
<dbReference type="PATRIC" id="fig|74704.6.peg.2224"/>
<dbReference type="Gene3D" id="3.40.50.300">
    <property type="entry name" value="P-loop containing nucleotide triphosphate hydrolases"/>
    <property type="match status" value="1"/>
</dbReference>
<keyword evidence="5 8" id="KW-1133">Transmembrane helix</keyword>
<feature type="transmembrane region" description="Helical" evidence="8">
    <location>
        <begin position="14"/>
        <end position="34"/>
    </location>
</feature>
<evidence type="ECO:0000259" key="10">
    <source>
        <dbReference type="PROSITE" id="PS50929"/>
    </source>
</evidence>
<dbReference type="InterPro" id="IPR003593">
    <property type="entry name" value="AAA+_ATPase"/>
</dbReference>
<comment type="subcellular location">
    <subcellularLocation>
        <location evidence="1">Cell membrane</location>
        <topology evidence="1">Multi-pass membrane protein</topology>
    </subcellularLocation>
</comment>
<dbReference type="PANTHER" id="PTHR24221:SF653">
    <property type="entry name" value="TRANSPORT ATP-BINDING PROTEIN CYDC"/>
    <property type="match status" value="1"/>
</dbReference>
<reference evidence="11 12" key="1">
    <citation type="submission" date="2015-03" db="EMBL/GenBank/DDBJ databases">
        <title>Genome Assembly of Staphylococcus cohnii subsp. cohnii strain G22B2.</title>
        <authorList>
            <person name="Nair G."/>
            <person name="Kaur G."/>
            <person name="Khatri I."/>
            <person name="Singh N.K."/>
            <person name="Sathyabama S."/>
            <person name="Maurya S.K."/>
            <person name="Subramanian S."/>
            <person name="Agrewala J.N."/>
            <person name="Mayilraj S."/>
        </authorList>
    </citation>
    <scope>NUCLEOTIDE SEQUENCE [LARGE SCALE GENOMIC DNA]</scope>
    <source>
        <strain evidence="11 12">G22B2</strain>
    </source>
</reference>
<feature type="transmembrane region" description="Helical" evidence="8">
    <location>
        <begin position="156"/>
        <end position="174"/>
    </location>
</feature>
<organism evidence="11 12">
    <name type="scientific">Staphylococcus cohnii subsp. cohnii</name>
    <dbReference type="NCBI Taxonomy" id="74704"/>
    <lineage>
        <taxon>Bacteria</taxon>
        <taxon>Bacillati</taxon>
        <taxon>Bacillota</taxon>
        <taxon>Bacilli</taxon>
        <taxon>Bacillales</taxon>
        <taxon>Staphylococcaceae</taxon>
        <taxon>Staphylococcus</taxon>
        <taxon>Staphylococcus cohnii species complex</taxon>
    </lineage>
</organism>
<evidence type="ECO:0000256" key="5">
    <source>
        <dbReference type="ARBA" id="ARBA00022989"/>
    </source>
</evidence>
<dbReference type="GO" id="GO:0140359">
    <property type="term" value="F:ABC-type transporter activity"/>
    <property type="evidence" value="ECO:0007669"/>
    <property type="project" value="InterPro"/>
</dbReference>
<name>A0A0M2P502_STACC</name>
<evidence type="ECO:0000313" key="12">
    <source>
        <dbReference type="Proteomes" id="UP000034455"/>
    </source>
</evidence>
<dbReference type="AlphaFoldDB" id="A0A0M2P502"/>
<dbReference type="PROSITE" id="PS50929">
    <property type="entry name" value="ABC_TM1F"/>
    <property type="match status" value="1"/>
</dbReference>
<dbReference type="GO" id="GO:0034775">
    <property type="term" value="P:glutathione transmembrane transport"/>
    <property type="evidence" value="ECO:0007669"/>
    <property type="project" value="InterPro"/>
</dbReference>
<keyword evidence="4 11" id="KW-0067">ATP-binding</keyword>
<dbReference type="InterPro" id="IPR003439">
    <property type="entry name" value="ABC_transporter-like_ATP-bd"/>
</dbReference>
<accession>A0A0M2P502</accession>
<evidence type="ECO:0000256" key="2">
    <source>
        <dbReference type="ARBA" id="ARBA00022692"/>
    </source>
</evidence>
<comment type="function">
    <text evidence="7">May be involved in multidrug export. Transmembrane domains (TMD) form a pore in the cell membrane and the ATP-binding domain (NBD) is responsible for energy generation.</text>
</comment>
<feature type="domain" description="ABC transmembrane type-1" evidence="10">
    <location>
        <begin position="15"/>
        <end position="284"/>
    </location>
</feature>
<feature type="transmembrane region" description="Helical" evidence="8">
    <location>
        <begin position="269"/>
        <end position="287"/>
    </location>
</feature>
<dbReference type="InterPro" id="IPR039421">
    <property type="entry name" value="Type_1_exporter"/>
</dbReference>
<dbReference type="PROSITE" id="PS50893">
    <property type="entry name" value="ABC_TRANSPORTER_2"/>
    <property type="match status" value="1"/>
</dbReference>
<dbReference type="SMART" id="SM00382">
    <property type="entry name" value="AAA"/>
    <property type="match status" value="1"/>
</dbReference>
<dbReference type="GO" id="GO:0005524">
    <property type="term" value="F:ATP binding"/>
    <property type="evidence" value="ECO:0007669"/>
    <property type="project" value="UniProtKB-KW"/>
</dbReference>
<keyword evidence="2 8" id="KW-0812">Transmembrane</keyword>
<dbReference type="SUPFAM" id="SSF52540">
    <property type="entry name" value="P-loop containing nucleoside triphosphate hydrolases"/>
    <property type="match status" value="1"/>
</dbReference>
<keyword evidence="6 8" id="KW-0472">Membrane</keyword>
<evidence type="ECO:0000256" key="4">
    <source>
        <dbReference type="ARBA" id="ARBA00022840"/>
    </source>
</evidence>
<feature type="transmembrane region" description="Helical" evidence="8">
    <location>
        <begin position="241"/>
        <end position="263"/>
    </location>
</feature>
<dbReference type="InterPro" id="IPR017871">
    <property type="entry name" value="ABC_transporter-like_CS"/>
</dbReference>
<dbReference type="Proteomes" id="UP000034455">
    <property type="component" value="Unassembled WGS sequence"/>
</dbReference>
<dbReference type="SUPFAM" id="SSF90123">
    <property type="entry name" value="ABC transporter transmembrane region"/>
    <property type="match status" value="1"/>
</dbReference>
<dbReference type="CDD" id="cd03228">
    <property type="entry name" value="ABCC_MRP_Like"/>
    <property type="match status" value="1"/>
</dbReference>
<dbReference type="EMBL" id="LAKJ01000004">
    <property type="protein sequence ID" value="KKI64978.1"/>
    <property type="molecule type" value="Genomic_DNA"/>
</dbReference>
<feature type="domain" description="ABC transporter" evidence="9">
    <location>
        <begin position="332"/>
        <end position="556"/>
    </location>
</feature>
<evidence type="ECO:0000259" key="9">
    <source>
        <dbReference type="PROSITE" id="PS50893"/>
    </source>
</evidence>
<evidence type="ECO:0000313" key="11">
    <source>
        <dbReference type="EMBL" id="KKI64978.1"/>
    </source>
</evidence>
<gene>
    <name evidence="11" type="ORF">UF66_2161</name>
</gene>
<dbReference type="InterPro" id="IPR014223">
    <property type="entry name" value="ABC_CydC/D"/>
</dbReference>
<feature type="transmembrane region" description="Helical" evidence="8">
    <location>
        <begin position="46"/>
        <end position="68"/>
    </location>
</feature>
<dbReference type="InterPro" id="IPR027417">
    <property type="entry name" value="P-loop_NTPase"/>
</dbReference>
<dbReference type="GO" id="GO:0016887">
    <property type="term" value="F:ATP hydrolysis activity"/>
    <property type="evidence" value="ECO:0007669"/>
    <property type="project" value="InterPro"/>
</dbReference>